<dbReference type="EMBL" id="CAJPWZ010001753">
    <property type="protein sequence ID" value="CAG2222525.1"/>
    <property type="molecule type" value="Genomic_DNA"/>
</dbReference>
<proteinExistence type="predicted"/>
<keyword evidence="3" id="KW-1185">Reference proteome</keyword>
<accession>A0A8S3SLE6</accession>
<name>A0A8S3SLE6_MYTED</name>
<evidence type="ECO:0000259" key="1">
    <source>
        <dbReference type="Pfam" id="PF18738"/>
    </source>
</evidence>
<dbReference type="Pfam" id="PF18738">
    <property type="entry name" value="HEPN_DZIP3"/>
    <property type="match status" value="1"/>
</dbReference>
<dbReference type="Proteomes" id="UP000683360">
    <property type="component" value="Unassembled WGS sequence"/>
</dbReference>
<dbReference type="OrthoDB" id="6132306at2759"/>
<dbReference type="InterPro" id="IPR041249">
    <property type="entry name" value="HEPN_DZIP3"/>
</dbReference>
<dbReference type="AlphaFoldDB" id="A0A8S3SLE6"/>
<comment type="caution">
    <text evidence="2">The sequence shown here is derived from an EMBL/GenBank/DDBJ whole genome shotgun (WGS) entry which is preliminary data.</text>
</comment>
<protein>
    <recommendedName>
        <fullName evidence="1">DZIP3-like HEPN domain-containing protein</fullName>
    </recommendedName>
</protein>
<evidence type="ECO:0000313" key="3">
    <source>
        <dbReference type="Proteomes" id="UP000683360"/>
    </source>
</evidence>
<reference evidence="2" key="1">
    <citation type="submission" date="2021-03" db="EMBL/GenBank/DDBJ databases">
        <authorList>
            <person name="Bekaert M."/>
        </authorList>
    </citation>
    <scope>NUCLEOTIDE SEQUENCE</scope>
</reference>
<evidence type="ECO:0000313" key="2">
    <source>
        <dbReference type="EMBL" id="CAG2222525.1"/>
    </source>
</evidence>
<organism evidence="2 3">
    <name type="scientific">Mytilus edulis</name>
    <name type="common">Blue mussel</name>
    <dbReference type="NCBI Taxonomy" id="6550"/>
    <lineage>
        <taxon>Eukaryota</taxon>
        <taxon>Metazoa</taxon>
        <taxon>Spiralia</taxon>
        <taxon>Lophotrochozoa</taxon>
        <taxon>Mollusca</taxon>
        <taxon>Bivalvia</taxon>
        <taxon>Autobranchia</taxon>
        <taxon>Pteriomorphia</taxon>
        <taxon>Mytilida</taxon>
        <taxon>Mytiloidea</taxon>
        <taxon>Mytilidae</taxon>
        <taxon>Mytilinae</taxon>
        <taxon>Mytilus</taxon>
    </lineage>
</organism>
<sequence>MASSSSSTVSGSLRTNYARIGHAAQQLFPDILQELIAIKEPAHRLSHDVNANKYLSKNLRPYEWSMINNVVTIGYANFDIPFIYKLVRNLNLVKKPTKGWDKLAPSTAEVTPGDDIERIRRFRNNILHRGNAQVTDSELSQFFSEFKDIAGRLEKYLSKRPGEYVDKFVDLETCCMDEKTSDIYIRRIDELKKSDEDSKKRLLAVEKDVDALKKEVVSKITMNRIECIK</sequence>
<feature type="domain" description="DZIP3-like HEPN" evidence="1">
    <location>
        <begin position="74"/>
        <end position="183"/>
    </location>
</feature>
<gene>
    <name evidence="2" type="ORF">MEDL_35869</name>
</gene>